<dbReference type="PANTHER" id="PTHR46566">
    <property type="entry name" value="1-PHOSPHOFRUCTOKINASE-RELATED"/>
    <property type="match status" value="1"/>
</dbReference>
<dbReference type="RefSeq" id="WP_262871785.1">
    <property type="nucleotide sequence ID" value="NZ_CP092362.2"/>
</dbReference>
<gene>
    <name evidence="8" type="ORF">MI149_12720</name>
</gene>
<keyword evidence="2 6" id="KW-0808">Transferase</keyword>
<dbReference type="EMBL" id="CP092362">
    <property type="protein sequence ID" value="ULN44339.2"/>
    <property type="molecule type" value="Genomic_DNA"/>
</dbReference>
<keyword evidence="5" id="KW-0067">ATP-binding</keyword>
<reference evidence="8" key="1">
    <citation type="submission" date="2022-08" db="EMBL/GenBank/DDBJ databases">
        <title>Whole genome sequencing of non-tuberculosis mycobacteria type-strains.</title>
        <authorList>
            <person name="Igarashi Y."/>
            <person name="Osugi A."/>
            <person name="Mitarai S."/>
        </authorList>
    </citation>
    <scope>NUCLEOTIDE SEQUENCE</scope>
    <source>
        <strain evidence="8">JCM 16369</strain>
    </source>
</reference>
<dbReference type="PIRSF" id="PIRSF000535">
    <property type="entry name" value="1PFK/6PFK/LacC"/>
    <property type="match status" value="1"/>
</dbReference>
<keyword evidence="9" id="KW-1185">Reference proteome</keyword>
<evidence type="ECO:0000256" key="1">
    <source>
        <dbReference type="ARBA" id="ARBA00010688"/>
    </source>
</evidence>
<comment type="similarity">
    <text evidence="1">Belongs to the carbohydrate kinase PfkB family.</text>
</comment>
<evidence type="ECO:0000256" key="3">
    <source>
        <dbReference type="ARBA" id="ARBA00022741"/>
    </source>
</evidence>
<evidence type="ECO:0000256" key="2">
    <source>
        <dbReference type="ARBA" id="ARBA00022679"/>
    </source>
</evidence>
<dbReference type="SUPFAM" id="SSF53613">
    <property type="entry name" value="Ribokinase-like"/>
    <property type="match status" value="1"/>
</dbReference>
<dbReference type="Pfam" id="PF00294">
    <property type="entry name" value="PfkB"/>
    <property type="match status" value="1"/>
</dbReference>
<accession>A0ABY3TSL8</accession>
<name>A0ABY3TSL8_9MYCO</name>
<dbReference type="PANTHER" id="PTHR46566:SF2">
    <property type="entry name" value="ATP-DEPENDENT 6-PHOSPHOFRUCTOKINASE ISOZYME 2"/>
    <property type="match status" value="1"/>
</dbReference>
<evidence type="ECO:0000313" key="8">
    <source>
        <dbReference type="EMBL" id="ULN44339.2"/>
    </source>
</evidence>
<dbReference type="Proteomes" id="UP001055337">
    <property type="component" value="Chromosome"/>
</dbReference>
<dbReference type="CDD" id="cd01164">
    <property type="entry name" value="FruK_PfkB_like"/>
    <property type="match status" value="1"/>
</dbReference>
<dbReference type="Gene3D" id="3.40.1190.20">
    <property type="match status" value="1"/>
</dbReference>
<evidence type="ECO:0000256" key="4">
    <source>
        <dbReference type="ARBA" id="ARBA00022777"/>
    </source>
</evidence>
<keyword evidence="3" id="KW-0547">Nucleotide-binding</keyword>
<evidence type="ECO:0000256" key="6">
    <source>
        <dbReference type="PIRNR" id="PIRNR000535"/>
    </source>
</evidence>
<feature type="domain" description="Carbohydrate kinase PfkB" evidence="7">
    <location>
        <begin position="16"/>
        <end position="295"/>
    </location>
</feature>
<dbReference type="InterPro" id="IPR029056">
    <property type="entry name" value="Ribokinase-like"/>
</dbReference>
<organism evidence="8 9">
    <name type="scientific">Mycolicibacterium crocinum</name>
    <dbReference type="NCBI Taxonomy" id="388459"/>
    <lineage>
        <taxon>Bacteria</taxon>
        <taxon>Bacillati</taxon>
        <taxon>Actinomycetota</taxon>
        <taxon>Actinomycetes</taxon>
        <taxon>Mycobacteriales</taxon>
        <taxon>Mycobacteriaceae</taxon>
        <taxon>Mycolicibacterium</taxon>
    </lineage>
</organism>
<dbReference type="NCBIfam" id="TIGR03168">
    <property type="entry name" value="1-PFK"/>
    <property type="match status" value="1"/>
</dbReference>
<evidence type="ECO:0000313" key="9">
    <source>
        <dbReference type="Proteomes" id="UP001055337"/>
    </source>
</evidence>
<dbReference type="InterPro" id="IPR017583">
    <property type="entry name" value="Tagatose/fructose_Pkinase"/>
</dbReference>
<proteinExistence type="inferred from homology"/>
<dbReference type="InterPro" id="IPR011611">
    <property type="entry name" value="PfkB_dom"/>
</dbReference>
<sequence length="323" mass="33555">MNGPLIVTLTMNPALDVTAEAERVMPTDKIRCHTETYDAGGGGVNVARFARALGADVCAVLTSGGPIGAHLVELLDDARVPSTVVAVQGVTRQSFTVNESSTGRQYRFVLPGPVLTAEEQSRCLEILGTVAAGADFVVASGSLPPGAPTDFYQRVADLCRRHGARLILDTSGGGLRHITSGVFLLKPSVRELRECVGRQLVTEDEQIDAARELIDRGVADVIVVSLGADGALLVTGEQSCRFASIAVPTVSGVGAGDAMVAGIVVALSRGWDMDAAVRYGIAAATAKLQTAGTSAIEKDVVERYFGRVEAATAAVAECSDFGL</sequence>
<evidence type="ECO:0000259" key="7">
    <source>
        <dbReference type="Pfam" id="PF00294"/>
    </source>
</evidence>
<keyword evidence="4" id="KW-0418">Kinase</keyword>
<evidence type="ECO:0000256" key="5">
    <source>
        <dbReference type="ARBA" id="ARBA00022840"/>
    </source>
</evidence>
<protein>
    <submittedName>
        <fullName evidence="8">1-phosphofructokinase family hexose kinase</fullName>
    </submittedName>
</protein>